<keyword evidence="2" id="KW-0819">tRNA processing</keyword>
<dbReference type="NCBIfam" id="TIGR00071">
    <property type="entry name" value="hisT_truA"/>
    <property type="match status" value="1"/>
</dbReference>
<dbReference type="InterPro" id="IPR041707">
    <property type="entry name" value="Pus3-like"/>
</dbReference>
<feature type="domain" description="Pseudouridine synthase I TruA alpha/beta" evidence="6">
    <location>
        <begin position="270"/>
        <end position="379"/>
    </location>
</feature>
<evidence type="ECO:0000256" key="4">
    <source>
        <dbReference type="SAM" id="Coils"/>
    </source>
</evidence>
<dbReference type="InterPro" id="IPR020097">
    <property type="entry name" value="PsdUridine_synth_TruA_a/b_dom"/>
</dbReference>
<sequence length="461" mass="52287">MAEKECEETKSRDFQVAHLQNQLKFLQNRVKELELENAKLSSQLSSCQCRKLVESVKKLNVGGVTIGSFPIKGCGDLRLGDAVGHEKSKDIDATKHIELIESTPEHNTGYVCKQVVPWRLRITLRGDMLLSKSCILVLVQVEPTVESEIFKALEKTRLLVCDKKESQYTRCGRTDKGVSSVGQVISLFLRSKLEGPRVHGDCEEISPKNICEEIDYVRVLNAVLPKDIRVIGWCPVPHNFHARFSCLSREYKYLFWRGNLDLLAMEVAGKKFVGQHDFRNFCKMDAANVHNYRRHVTSFEISSCSSRSEGDELLAMTIKGSAFLWHQIRCMVAVLFMTGHGLEVPDVIDELLDINKTPRKPQYVMAPELPLILQSCEFEGLKFNCSPDAGQSLHEHLKNEIRYYRLQAAIFQEGLLSCSSTTNGQIPLNHIKKKAAHIPLMSRPTEPSYEERKAKKEGRDV</sequence>
<dbReference type="GO" id="GO:0031119">
    <property type="term" value="P:tRNA pseudouridine synthesis"/>
    <property type="evidence" value="ECO:0007669"/>
    <property type="project" value="TreeGrafter"/>
</dbReference>
<dbReference type="GO" id="GO:0003723">
    <property type="term" value="F:RNA binding"/>
    <property type="evidence" value="ECO:0007669"/>
    <property type="project" value="InterPro"/>
</dbReference>
<dbReference type="FunFam" id="3.30.70.660:FF:000010">
    <property type="entry name" value="tRNA pseudouridine synthase"/>
    <property type="match status" value="1"/>
</dbReference>
<dbReference type="Gene3D" id="3.30.70.580">
    <property type="entry name" value="Pseudouridine synthase I, catalytic domain, N-terminal subdomain"/>
    <property type="match status" value="1"/>
</dbReference>
<dbReference type="Proteomes" id="UP000631114">
    <property type="component" value="Unassembled WGS sequence"/>
</dbReference>
<dbReference type="InterPro" id="IPR001406">
    <property type="entry name" value="PsdUridine_synth_TruA"/>
</dbReference>
<dbReference type="GO" id="GO:0005737">
    <property type="term" value="C:cytoplasm"/>
    <property type="evidence" value="ECO:0007669"/>
    <property type="project" value="TreeGrafter"/>
</dbReference>
<dbReference type="AlphaFoldDB" id="A0A835HQK9"/>
<dbReference type="PANTHER" id="PTHR11142:SF5">
    <property type="entry name" value="TRNA PSEUDOURIDINE(38_39) SYNTHASE"/>
    <property type="match status" value="1"/>
</dbReference>
<dbReference type="OrthoDB" id="25767at2759"/>
<accession>A0A835HQK9</accession>
<dbReference type="EMBL" id="JADFTS010000006">
    <property type="protein sequence ID" value="KAF9603976.1"/>
    <property type="molecule type" value="Genomic_DNA"/>
</dbReference>
<dbReference type="InterPro" id="IPR020095">
    <property type="entry name" value="PsdUridine_synth_TruA_C"/>
</dbReference>
<dbReference type="Gene3D" id="3.30.70.660">
    <property type="entry name" value="Pseudouridine synthase I, catalytic domain, C-terminal subdomain"/>
    <property type="match status" value="1"/>
</dbReference>
<evidence type="ECO:0000256" key="3">
    <source>
        <dbReference type="ARBA" id="ARBA00023235"/>
    </source>
</evidence>
<dbReference type="HAMAP" id="MF_00171">
    <property type="entry name" value="TruA"/>
    <property type="match status" value="1"/>
</dbReference>
<dbReference type="GO" id="GO:0005634">
    <property type="term" value="C:nucleus"/>
    <property type="evidence" value="ECO:0007669"/>
    <property type="project" value="TreeGrafter"/>
</dbReference>
<dbReference type="GO" id="GO:1990481">
    <property type="term" value="P:mRNA pseudouridine synthesis"/>
    <property type="evidence" value="ECO:0007669"/>
    <property type="project" value="TreeGrafter"/>
</dbReference>
<reference evidence="7 8" key="1">
    <citation type="submission" date="2020-10" db="EMBL/GenBank/DDBJ databases">
        <title>The Coptis chinensis genome and diversification of protoberbering-type alkaloids.</title>
        <authorList>
            <person name="Wang B."/>
            <person name="Shu S."/>
            <person name="Song C."/>
            <person name="Liu Y."/>
        </authorList>
    </citation>
    <scope>NUCLEOTIDE SEQUENCE [LARGE SCALE GENOMIC DNA]</scope>
    <source>
        <strain evidence="7">HL-2020</strain>
        <tissue evidence="7">Leaf</tissue>
    </source>
</reference>
<evidence type="ECO:0000256" key="1">
    <source>
        <dbReference type="ARBA" id="ARBA00009375"/>
    </source>
</evidence>
<gene>
    <name evidence="7" type="ORF">IFM89_039330</name>
</gene>
<protein>
    <recommendedName>
        <fullName evidence="6">Pseudouridine synthase I TruA alpha/beta domain-containing protein</fullName>
    </recommendedName>
</protein>
<comment type="caution">
    <text evidence="7">The sequence shown here is derived from an EMBL/GenBank/DDBJ whole genome shotgun (WGS) entry which is preliminary data.</text>
</comment>
<dbReference type="PANTHER" id="PTHR11142">
    <property type="entry name" value="PSEUDOURIDYLATE SYNTHASE"/>
    <property type="match status" value="1"/>
</dbReference>
<evidence type="ECO:0000313" key="7">
    <source>
        <dbReference type="EMBL" id="KAF9603976.1"/>
    </source>
</evidence>
<evidence type="ECO:0000256" key="2">
    <source>
        <dbReference type="ARBA" id="ARBA00022694"/>
    </source>
</evidence>
<keyword evidence="4" id="KW-0175">Coiled coil</keyword>
<name>A0A835HQK9_9MAGN</name>
<dbReference type="InterPro" id="IPR020094">
    <property type="entry name" value="TruA/RsuA/RluB/E/F_N"/>
</dbReference>
<dbReference type="GO" id="GO:0009982">
    <property type="term" value="F:pseudouridine synthase activity"/>
    <property type="evidence" value="ECO:0007669"/>
    <property type="project" value="InterPro"/>
</dbReference>
<dbReference type="Pfam" id="PF01416">
    <property type="entry name" value="PseudoU_synth_1"/>
    <property type="match status" value="1"/>
</dbReference>
<organism evidence="7 8">
    <name type="scientific">Coptis chinensis</name>
    <dbReference type="NCBI Taxonomy" id="261450"/>
    <lineage>
        <taxon>Eukaryota</taxon>
        <taxon>Viridiplantae</taxon>
        <taxon>Streptophyta</taxon>
        <taxon>Embryophyta</taxon>
        <taxon>Tracheophyta</taxon>
        <taxon>Spermatophyta</taxon>
        <taxon>Magnoliopsida</taxon>
        <taxon>Ranunculales</taxon>
        <taxon>Ranunculaceae</taxon>
        <taxon>Coptidoideae</taxon>
        <taxon>Coptis</taxon>
    </lineage>
</organism>
<dbReference type="SUPFAM" id="SSF55120">
    <property type="entry name" value="Pseudouridine synthase"/>
    <property type="match status" value="1"/>
</dbReference>
<feature type="compositionally biased region" description="Basic and acidic residues" evidence="5">
    <location>
        <begin position="449"/>
        <end position="461"/>
    </location>
</feature>
<feature type="coiled-coil region" evidence="4">
    <location>
        <begin position="16"/>
        <end position="50"/>
    </location>
</feature>
<evidence type="ECO:0000313" key="8">
    <source>
        <dbReference type="Proteomes" id="UP000631114"/>
    </source>
</evidence>
<evidence type="ECO:0000259" key="6">
    <source>
        <dbReference type="Pfam" id="PF01416"/>
    </source>
</evidence>
<comment type="similarity">
    <text evidence="1">Belongs to the tRNA pseudouridine synthase TruA family.</text>
</comment>
<proteinExistence type="inferred from homology"/>
<keyword evidence="3" id="KW-0413">Isomerase</keyword>
<feature type="region of interest" description="Disordered" evidence="5">
    <location>
        <begin position="441"/>
        <end position="461"/>
    </location>
</feature>
<dbReference type="InterPro" id="IPR020103">
    <property type="entry name" value="PsdUridine_synth_cat_dom_sf"/>
</dbReference>
<evidence type="ECO:0000256" key="5">
    <source>
        <dbReference type="SAM" id="MobiDB-lite"/>
    </source>
</evidence>
<keyword evidence="8" id="KW-1185">Reference proteome</keyword>
<dbReference type="CDD" id="cd02569">
    <property type="entry name" value="PseudoU_synth_ScPus3"/>
    <property type="match status" value="1"/>
</dbReference>